<comment type="caution">
    <text evidence="1">The sequence shown here is derived from an EMBL/GenBank/DDBJ whole genome shotgun (WGS) entry which is preliminary data.</text>
</comment>
<evidence type="ECO:0000313" key="2">
    <source>
        <dbReference type="Proteomes" id="UP000318825"/>
    </source>
</evidence>
<dbReference type="EMBL" id="BJNF01000120">
    <property type="protein sequence ID" value="GEC17595.1"/>
    <property type="molecule type" value="Genomic_DNA"/>
</dbReference>
<reference evidence="1 2" key="1">
    <citation type="submission" date="2019-06" db="EMBL/GenBank/DDBJ databases">
        <title>Whole genome shotgun sequence of Nitrobacter winogradskyi NBRC 14297.</title>
        <authorList>
            <person name="Hosoyama A."/>
            <person name="Uohara A."/>
            <person name="Ohji S."/>
            <person name="Ichikawa N."/>
        </authorList>
    </citation>
    <scope>NUCLEOTIDE SEQUENCE [LARGE SCALE GENOMIC DNA]</scope>
    <source>
        <strain evidence="1 2">NBRC 14297</strain>
    </source>
</reference>
<dbReference type="AlphaFoldDB" id="A0A4Y3WFX9"/>
<evidence type="ECO:0000313" key="1">
    <source>
        <dbReference type="EMBL" id="GEC17595.1"/>
    </source>
</evidence>
<protein>
    <submittedName>
        <fullName evidence="1">Uncharacterized protein</fullName>
    </submittedName>
</protein>
<name>A0A4Y3WFX9_NITWI</name>
<dbReference type="Proteomes" id="UP000318825">
    <property type="component" value="Unassembled WGS sequence"/>
</dbReference>
<dbReference type="RefSeq" id="WP_141385312.1">
    <property type="nucleotide sequence ID" value="NZ_BJNF01000120.1"/>
</dbReference>
<gene>
    <name evidence="1" type="ORF">NWI01_34870</name>
</gene>
<sequence length="74" mass="7734">MNEWVRAVALAIVQAVVDQKGSGATFDIESMTIIDAGSNRGWEVLPVAKAALKVIEPPEATAQSQKGEPGAGKE</sequence>
<proteinExistence type="predicted"/>
<accession>A0A4Y3WFX9</accession>
<organism evidence="1 2">
    <name type="scientific">Nitrobacter winogradskyi</name>
    <name type="common">Nitrobacter agilis</name>
    <dbReference type="NCBI Taxonomy" id="913"/>
    <lineage>
        <taxon>Bacteria</taxon>
        <taxon>Pseudomonadati</taxon>
        <taxon>Pseudomonadota</taxon>
        <taxon>Alphaproteobacteria</taxon>
        <taxon>Hyphomicrobiales</taxon>
        <taxon>Nitrobacteraceae</taxon>
        <taxon>Nitrobacter</taxon>
    </lineage>
</organism>